<dbReference type="Proteomes" id="UP000078200">
    <property type="component" value="Unassembled WGS sequence"/>
</dbReference>
<evidence type="ECO:0000313" key="2">
    <source>
        <dbReference type="Proteomes" id="UP000078200"/>
    </source>
</evidence>
<organism evidence="1 2">
    <name type="scientific">Glossina austeni</name>
    <name type="common">Savannah tsetse fly</name>
    <dbReference type="NCBI Taxonomy" id="7395"/>
    <lineage>
        <taxon>Eukaryota</taxon>
        <taxon>Metazoa</taxon>
        <taxon>Ecdysozoa</taxon>
        <taxon>Arthropoda</taxon>
        <taxon>Hexapoda</taxon>
        <taxon>Insecta</taxon>
        <taxon>Pterygota</taxon>
        <taxon>Neoptera</taxon>
        <taxon>Endopterygota</taxon>
        <taxon>Diptera</taxon>
        <taxon>Brachycera</taxon>
        <taxon>Muscomorpha</taxon>
        <taxon>Hippoboscoidea</taxon>
        <taxon>Glossinidae</taxon>
        <taxon>Glossina</taxon>
    </lineage>
</organism>
<accession>A0A1A9UZN8</accession>
<name>A0A1A9UZN8_GLOAU</name>
<dbReference type="EnsemblMetazoa" id="GAUT020994-RA">
    <property type="protein sequence ID" value="GAUT020994-PA"/>
    <property type="gene ID" value="GAUT020994"/>
</dbReference>
<sequence>MSDNNYVNHLREAKIIAHNNSRNPIKLKTTSLNRTLKNAMITCKNFDYSSDESVNNILDKAVTANGFHLSVIDETPDTLTITIPDTNVIATTHCHKNDDSDENDDFEFSGRRKKLKFECDKRKIITYSDVGLRRLRLNYILSFIQLNSLLSSSPASSRSFGKGCSTPSP</sequence>
<protein>
    <submittedName>
        <fullName evidence="1">Uncharacterized protein</fullName>
    </submittedName>
</protein>
<keyword evidence="2" id="KW-1185">Reference proteome</keyword>
<evidence type="ECO:0000313" key="1">
    <source>
        <dbReference type="EnsemblMetazoa" id="GAUT020994-PA"/>
    </source>
</evidence>
<proteinExistence type="predicted"/>
<dbReference type="AlphaFoldDB" id="A0A1A9UZN8"/>
<dbReference type="VEuPathDB" id="VectorBase:GAUT020994"/>
<reference evidence="1" key="1">
    <citation type="submission" date="2020-05" db="UniProtKB">
        <authorList>
            <consortium name="EnsemblMetazoa"/>
        </authorList>
    </citation>
    <scope>IDENTIFICATION</scope>
    <source>
        <strain evidence="1">TTRI</strain>
    </source>
</reference>